<evidence type="ECO:0000256" key="3">
    <source>
        <dbReference type="ARBA" id="ARBA00022691"/>
    </source>
</evidence>
<keyword evidence="4" id="KW-0479">Metal-binding</keyword>
<dbReference type="InterPro" id="IPR026335">
    <property type="entry name" value="rSAM_SPASM_FxsB"/>
</dbReference>
<comment type="cofactor">
    <cofactor evidence="1">
        <name>[4Fe-4S] cluster</name>
        <dbReference type="ChEBI" id="CHEBI:49883"/>
    </cofactor>
</comment>
<dbReference type="Pfam" id="PF04055">
    <property type="entry name" value="Radical_SAM"/>
    <property type="match status" value="1"/>
</dbReference>
<dbReference type="InterPro" id="IPR013785">
    <property type="entry name" value="Aldolase_TIM"/>
</dbReference>
<keyword evidence="3" id="KW-0949">S-adenosyl-L-methionine</keyword>
<dbReference type="PROSITE" id="PS01305">
    <property type="entry name" value="MOAA_NIFB_PQQE"/>
    <property type="match status" value="1"/>
</dbReference>
<evidence type="ECO:0000256" key="4">
    <source>
        <dbReference type="ARBA" id="ARBA00022723"/>
    </source>
</evidence>
<dbReference type="InterPro" id="IPR000385">
    <property type="entry name" value="MoaA_NifB_PqqE_Fe-S-bd_CS"/>
</dbReference>
<dbReference type="NCBIfam" id="TIGR04269">
    <property type="entry name" value="SAM_SPASM_FxsB"/>
    <property type="match status" value="1"/>
</dbReference>
<dbReference type="SUPFAM" id="SSF102114">
    <property type="entry name" value="Radical SAM enzymes"/>
    <property type="match status" value="1"/>
</dbReference>
<dbReference type="PANTHER" id="PTHR43273">
    <property type="entry name" value="ANAEROBIC SULFATASE-MATURATING ENZYME HOMOLOG ASLB-RELATED"/>
    <property type="match status" value="1"/>
</dbReference>
<dbReference type="CDD" id="cd01335">
    <property type="entry name" value="Radical_SAM"/>
    <property type="match status" value="1"/>
</dbReference>
<dbReference type="RefSeq" id="WP_253652837.1">
    <property type="nucleotide sequence ID" value="NZ_BAAAOE010000004.1"/>
</dbReference>
<evidence type="ECO:0000313" key="8">
    <source>
        <dbReference type="EMBL" id="MCP2159253.1"/>
    </source>
</evidence>
<dbReference type="PROSITE" id="PS51918">
    <property type="entry name" value="RADICAL_SAM"/>
    <property type="match status" value="1"/>
</dbReference>
<dbReference type="InterPro" id="IPR023867">
    <property type="entry name" value="Sulphatase_maturase_rSAM"/>
</dbReference>
<dbReference type="SFLD" id="SFLDS00029">
    <property type="entry name" value="Radical_SAM"/>
    <property type="match status" value="1"/>
</dbReference>
<keyword evidence="2" id="KW-0004">4Fe-4S</keyword>
<keyword evidence="9" id="KW-1185">Reference proteome</keyword>
<dbReference type="Gene3D" id="3.20.20.70">
    <property type="entry name" value="Aldolase class I"/>
    <property type="match status" value="1"/>
</dbReference>
<evidence type="ECO:0000313" key="9">
    <source>
        <dbReference type="Proteomes" id="UP001205740"/>
    </source>
</evidence>
<evidence type="ECO:0000259" key="7">
    <source>
        <dbReference type="PROSITE" id="PS51918"/>
    </source>
</evidence>
<organism evidence="8 9">
    <name type="scientific">Williamsia serinedens</name>
    <dbReference type="NCBI Taxonomy" id="391736"/>
    <lineage>
        <taxon>Bacteria</taxon>
        <taxon>Bacillati</taxon>
        <taxon>Actinomycetota</taxon>
        <taxon>Actinomycetes</taxon>
        <taxon>Mycobacteriales</taxon>
        <taxon>Nocardiaceae</taxon>
        <taxon>Williamsia</taxon>
    </lineage>
</organism>
<dbReference type="PANTHER" id="PTHR43273:SF8">
    <property type="entry name" value="RADICAL SAM DOMAIN PROTEIN"/>
    <property type="match status" value="1"/>
</dbReference>
<evidence type="ECO:0000256" key="6">
    <source>
        <dbReference type="ARBA" id="ARBA00023014"/>
    </source>
</evidence>
<evidence type="ECO:0000256" key="2">
    <source>
        <dbReference type="ARBA" id="ARBA00022485"/>
    </source>
</evidence>
<dbReference type="SFLD" id="SFLDG01067">
    <property type="entry name" value="SPASM/twitch_domain_containing"/>
    <property type="match status" value="1"/>
</dbReference>
<reference evidence="8 9" key="1">
    <citation type="submission" date="2022-06" db="EMBL/GenBank/DDBJ databases">
        <title>Genomic Encyclopedia of Archaeal and Bacterial Type Strains, Phase II (KMG-II): from individual species to whole genera.</title>
        <authorList>
            <person name="Goeker M."/>
        </authorList>
    </citation>
    <scope>NUCLEOTIDE SEQUENCE [LARGE SCALE GENOMIC DNA]</scope>
    <source>
        <strain evidence="8 9">DSM 45037</strain>
    </source>
</reference>
<sequence length="415" mass="45807">MTNTFLGTPSAAIRTAPEWPSAAHFDIPTMLAEGWRSSPFTEFVVKIASRCNLDCDYCYMYHAADQSWRSQPKLMSFENIGLLGERIAQHAETHSLTRVGVSLHGGEPLLAGADYVTRFAELMRSKLDGQCEMSLVCQSNATLITVDLAHALQRNEIRVGVSLDGDRAANDRHRRYRDGRSSFDAVLKGIETLRSVDEQLFSGILTTIDVRNDPVATYEQIVALDVEHCDLLFPHANWTTPPPAKGSESTTPYSDWLIPIFDLWYHQPRQPLKLRIFRDIMNLLLGGVGGFEMVGHGPVTLISIETDGSIELVDTLKTTYEGAASTCLTLRESTLDAALVHPGVVARQIGLDALAPSCLACRFRDVCGGGMYTHRYRAGSGFKNPSVYCSDLYKLIDHIATTLEADLVALNRAVQ</sequence>
<keyword evidence="6" id="KW-0411">Iron-sulfur</keyword>
<proteinExistence type="predicted"/>
<protein>
    <recommendedName>
        <fullName evidence="7">Radical SAM core domain-containing protein</fullName>
    </recommendedName>
</protein>
<evidence type="ECO:0000256" key="5">
    <source>
        <dbReference type="ARBA" id="ARBA00023004"/>
    </source>
</evidence>
<dbReference type="SFLD" id="SFLDG01072">
    <property type="entry name" value="dehydrogenase_like"/>
    <property type="match status" value="1"/>
</dbReference>
<dbReference type="InterPro" id="IPR058240">
    <property type="entry name" value="rSAM_sf"/>
</dbReference>
<dbReference type="Proteomes" id="UP001205740">
    <property type="component" value="Unassembled WGS sequence"/>
</dbReference>
<dbReference type="InterPro" id="IPR007197">
    <property type="entry name" value="rSAM"/>
</dbReference>
<accession>A0ABT1GW96</accession>
<dbReference type="SFLD" id="SFLDG01386">
    <property type="entry name" value="main_SPASM_domain-containing"/>
    <property type="match status" value="1"/>
</dbReference>
<gene>
    <name evidence="8" type="ORF">LX12_000417</name>
</gene>
<comment type="caution">
    <text evidence="8">The sequence shown here is derived from an EMBL/GenBank/DDBJ whole genome shotgun (WGS) entry which is preliminary data.</text>
</comment>
<evidence type="ECO:0000256" key="1">
    <source>
        <dbReference type="ARBA" id="ARBA00001966"/>
    </source>
</evidence>
<dbReference type="EMBL" id="JAMTCG010000001">
    <property type="protein sequence ID" value="MCP2159253.1"/>
    <property type="molecule type" value="Genomic_DNA"/>
</dbReference>
<name>A0ABT1GW96_9NOCA</name>
<feature type="domain" description="Radical SAM core" evidence="7">
    <location>
        <begin position="37"/>
        <end position="269"/>
    </location>
</feature>
<keyword evidence="5" id="KW-0408">Iron</keyword>